<dbReference type="InterPro" id="IPR051914">
    <property type="entry name" value="FAD-linked_OxidoTrans_Type4"/>
</dbReference>
<protein>
    <recommendedName>
        <fullName evidence="3">FAD-binding oxidoreductase/transferase type 4 C-terminal domain-containing protein</fullName>
    </recommendedName>
</protein>
<dbReference type="GO" id="GO:0003824">
    <property type="term" value="F:catalytic activity"/>
    <property type="evidence" value="ECO:0007669"/>
    <property type="project" value="InterPro"/>
</dbReference>
<keyword evidence="2" id="KW-0274">FAD</keyword>
<evidence type="ECO:0000256" key="2">
    <source>
        <dbReference type="ARBA" id="ARBA00022827"/>
    </source>
</evidence>
<gene>
    <name evidence="4" type="ORF">S06H3_01052</name>
</gene>
<proteinExistence type="predicted"/>
<evidence type="ECO:0000259" key="3">
    <source>
        <dbReference type="Pfam" id="PF02913"/>
    </source>
</evidence>
<dbReference type="Pfam" id="PF02913">
    <property type="entry name" value="FAD-oxidase_C"/>
    <property type="match status" value="1"/>
</dbReference>
<feature type="domain" description="FAD-binding oxidoreductase/transferase type 4 C-terminal" evidence="3">
    <location>
        <begin position="1"/>
        <end position="98"/>
    </location>
</feature>
<keyword evidence="1" id="KW-0285">Flavoprotein</keyword>
<dbReference type="Gene3D" id="3.30.70.2190">
    <property type="match status" value="1"/>
</dbReference>
<name>X1JLI1_9ZZZZ</name>
<dbReference type="AlphaFoldDB" id="X1JLI1"/>
<dbReference type="GO" id="GO:0050660">
    <property type="term" value="F:flavin adenine dinucleotide binding"/>
    <property type="evidence" value="ECO:0007669"/>
    <property type="project" value="InterPro"/>
</dbReference>
<sequence>MDSVPKILRSGVIPLAVEYVDRDVIEASAEYLGMKWPATKGSAYLLIMVTGASDDEVYLQAELVSDICQKSNAIDILIAERRDEQANILKMRSEIYSAIKDKSADIS</sequence>
<organism evidence="4">
    <name type="scientific">marine sediment metagenome</name>
    <dbReference type="NCBI Taxonomy" id="412755"/>
    <lineage>
        <taxon>unclassified sequences</taxon>
        <taxon>metagenomes</taxon>
        <taxon>ecological metagenomes</taxon>
    </lineage>
</organism>
<dbReference type="EMBL" id="BARV01000240">
    <property type="protein sequence ID" value="GAH95591.1"/>
    <property type="molecule type" value="Genomic_DNA"/>
</dbReference>
<accession>X1JLI1</accession>
<comment type="caution">
    <text evidence="4">The sequence shown here is derived from an EMBL/GenBank/DDBJ whole genome shotgun (WGS) entry which is preliminary data.</text>
</comment>
<dbReference type="InterPro" id="IPR004113">
    <property type="entry name" value="FAD-bd_oxidored_4_C"/>
</dbReference>
<evidence type="ECO:0000256" key="1">
    <source>
        <dbReference type="ARBA" id="ARBA00022630"/>
    </source>
</evidence>
<dbReference type="SUPFAM" id="SSF55103">
    <property type="entry name" value="FAD-linked oxidases, C-terminal domain"/>
    <property type="match status" value="1"/>
</dbReference>
<reference evidence="4" key="1">
    <citation type="journal article" date="2014" name="Front. Microbiol.">
        <title>High frequency of phylogenetically diverse reductive dehalogenase-homologous genes in deep subseafloor sedimentary metagenomes.</title>
        <authorList>
            <person name="Kawai M."/>
            <person name="Futagami T."/>
            <person name="Toyoda A."/>
            <person name="Takaki Y."/>
            <person name="Nishi S."/>
            <person name="Hori S."/>
            <person name="Arai W."/>
            <person name="Tsubouchi T."/>
            <person name="Morono Y."/>
            <person name="Uchiyama I."/>
            <person name="Ito T."/>
            <person name="Fujiyama A."/>
            <person name="Inagaki F."/>
            <person name="Takami H."/>
        </authorList>
    </citation>
    <scope>NUCLEOTIDE SEQUENCE</scope>
    <source>
        <strain evidence="4">Expedition CK06-06</strain>
    </source>
</reference>
<evidence type="ECO:0000313" key="4">
    <source>
        <dbReference type="EMBL" id="GAH95591.1"/>
    </source>
</evidence>
<dbReference type="InterPro" id="IPR016164">
    <property type="entry name" value="FAD-linked_Oxase-like_C"/>
</dbReference>
<dbReference type="PANTHER" id="PTHR42934">
    <property type="entry name" value="GLYCOLATE OXIDASE SUBUNIT GLCD"/>
    <property type="match status" value="1"/>
</dbReference>
<dbReference type="PANTHER" id="PTHR42934:SF2">
    <property type="entry name" value="GLYCOLATE OXIDASE SUBUNIT GLCD"/>
    <property type="match status" value="1"/>
</dbReference>